<comment type="caution">
    <text evidence="2">The sequence shown here is derived from an EMBL/GenBank/DDBJ whole genome shotgun (WGS) entry which is preliminary data.</text>
</comment>
<dbReference type="InterPro" id="IPR029068">
    <property type="entry name" value="Glyas_Bleomycin-R_OHBP_Dase"/>
</dbReference>
<dbReference type="EMBL" id="JAFBED010000008">
    <property type="protein sequence ID" value="MBM7621546.1"/>
    <property type="molecule type" value="Genomic_DNA"/>
</dbReference>
<dbReference type="SUPFAM" id="SSF54593">
    <property type="entry name" value="Glyoxalase/Bleomycin resistance protein/Dihydroxybiphenyl dioxygenase"/>
    <property type="match status" value="1"/>
</dbReference>
<accession>A0ABS2P3W0</accession>
<feature type="domain" description="VOC" evidence="1">
    <location>
        <begin position="5"/>
        <end position="129"/>
    </location>
</feature>
<keyword evidence="3" id="KW-1185">Reference proteome</keyword>
<dbReference type="Pfam" id="PF00903">
    <property type="entry name" value="Glyoxalase"/>
    <property type="match status" value="1"/>
</dbReference>
<dbReference type="Proteomes" id="UP000737402">
    <property type="component" value="Unassembled WGS sequence"/>
</dbReference>
<name>A0ABS2P3W0_9BACI</name>
<dbReference type="InterPro" id="IPR004360">
    <property type="entry name" value="Glyas_Fos-R_dOase_dom"/>
</dbReference>
<evidence type="ECO:0000313" key="3">
    <source>
        <dbReference type="Proteomes" id="UP000737402"/>
    </source>
</evidence>
<evidence type="ECO:0000313" key="2">
    <source>
        <dbReference type="EMBL" id="MBM7621546.1"/>
    </source>
</evidence>
<reference evidence="2 3" key="1">
    <citation type="submission" date="2021-01" db="EMBL/GenBank/DDBJ databases">
        <title>Genomic Encyclopedia of Type Strains, Phase IV (KMG-IV): sequencing the most valuable type-strain genomes for metagenomic binning, comparative biology and taxonomic classification.</title>
        <authorList>
            <person name="Goeker M."/>
        </authorList>
    </citation>
    <scope>NUCLEOTIDE SEQUENCE [LARGE SCALE GENOMIC DNA]</scope>
    <source>
        <strain evidence="2 3">DSM 25879</strain>
    </source>
</reference>
<organism evidence="2 3">
    <name type="scientific">Sutcliffiella tianshenii</name>
    <dbReference type="NCBI Taxonomy" id="1463404"/>
    <lineage>
        <taxon>Bacteria</taxon>
        <taxon>Bacillati</taxon>
        <taxon>Bacillota</taxon>
        <taxon>Bacilli</taxon>
        <taxon>Bacillales</taxon>
        <taxon>Bacillaceae</taxon>
        <taxon>Sutcliffiella</taxon>
    </lineage>
</organism>
<gene>
    <name evidence="2" type="ORF">JOC95_003435</name>
</gene>
<proteinExistence type="predicted"/>
<sequence>MKNSKLFETHIKTINLEEAISFYKKLGLKLATFIQERRVAFFWLGDPGMKEQMLGIWEVEKEEFIPAHFAFYVEYDQLFEIPAFLHEKNIPLTKSFGLDTSDAVVHAWMPSASYYFSDPDGNSLEYITNLEGEPDARMGTLHLKDWLDR</sequence>
<dbReference type="PROSITE" id="PS51819">
    <property type="entry name" value="VOC"/>
    <property type="match status" value="1"/>
</dbReference>
<dbReference type="Gene3D" id="3.10.180.10">
    <property type="entry name" value="2,3-Dihydroxybiphenyl 1,2-Dioxygenase, domain 1"/>
    <property type="match status" value="1"/>
</dbReference>
<protein>
    <submittedName>
        <fullName evidence="2">Catechol 2,3-dioxygenase-like lactoylglutathione lyase family enzyme</fullName>
    </submittedName>
</protein>
<evidence type="ECO:0000259" key="1">
    <source>
        <dbReference type="PROSITE" id="PS51819"/>
    </source>
</evidence>
<dbReference type="RefSeq" id="WP_204418324.1">
    <property type="nucleotide sequence ID" value="NZ_JAFBED010000008.1"/>
</dbReference>
<dbReference type="InterPro" id="IPR037523">
    <property type="entry name" value="VOC_core"/>
</dbReference>